<dbReference type="SMART" id="SM00304">
    <property type="entry name" value="HAMP"/>
    <property type="match status" value="1"/>
</dbReference>
<comment type="subcellular location">
    <subcellularLocation>
        <location evidence="2">Membrane</location>
    </subcellularLocation>
</comment>
<evidence type="ECO:0000256" key="6">
    <source>
        <dbReference type="ARBA" id="ARBA00022777"/>
    </source>
</evidence>
<dbReference type="Pfam" id="PF06580">
    <property type="entry name" value="His_kinase"/>
    <property type="match status" value="1"/>
</dbReference>
<dbReference type="Proteomes" id="UP001523566">
    <property type="component" value="Unassembled WGS sequence"/>
</dbReference>
<dbReference type="InterPro" id="IPR003594">
    <property type="entry name" value="HATPase_dom"/>
</dbReference>
<evidence type="ECO:0000256" key="3">
    <source>
        <dbReference type="ARBA" id="ARBA00012438"/>
    </source>
</evidence>
<protein>
    <recommendedName>
        <fullName evidence="3">histidine kinase</fullName>
        <ecNumber evidence="3">2.7.13.3</ecNumber>
    </recommendedName>
</protein>
<evidence type="ECO:0000256" key="5">
    <source>
        <dbReference type="ARBA" id="ARBA00022679"/>
    </source>
</evidence>
<dbReference type="SUPFAM" id="SSF158472">
    <property type="entry name" value="HAMP domain-like"/>
    <property type="match status" value="1"/>
</dbReference>
<keyword evidence="6 11" id="KW-0418">Kinase</keyword>
<keyword evidence="4" id="KW-0597">Phosphoprotein</keyword>
<reference evidence="11 12" key="1">
    <citation type="journal article" date="2022" name="Genome Biol. Evol.">
        <title>Host diet, physiology and behaviors set the stage for Lachnospiraceae cladogenesis.</title>
        <authorList>
            <person name="Vera-Ponce De Leon A."/>
            <person name="Schneider M."/>
            <person name="Jahnes B.C."/>
            <person name="Sadowski V."/>
            <person name="Camuy-Velez L.A."/>
            <person name="Duan J."/>
            <person name="Sabree Z.L."/>
        </authorList>
    </citation>
    <scope>NUCLEOTIDE SEQUENCE [LARGE SCALE GENOMIC DNA]</scope>
    <source>
        <strain evidence="11 12">PAL113</strain>
    </source>
</reference>
<evidence type="ECO:0000256" key="2">
    <source>
        <dbReference type="ARBA" id="ARBA00004370"/>
    </source>
</evidence>
<keyword evidence="8" id="KW-0472">Membrane</keyword>
<gene>
    <name evidence="11" type="ORF">NK125_10475</name>
</gene>
<accession>A0ABT1EAH4</accession>
<sequence length="492" mass="56036">MKNKKKTNSIGGKLIRVFLVVFVMVFLINAFIYLNLNKAIGQIDTVYSSNIQLNDLSECLKDTKGQLYQYLNTKGSDSLESYYANEQEYREQLKLLTKEATANANTLAEKNVYNMSLSYLELTSEAISAKRGRDVTKYREAYEESNRIYDYIQSNINSINTTVFLQNAHNYEVLRAILGYTMIFSIIVLGIVFLLGIIWTASMTRNITKPLVELANVATEIAKGNMEVDFPIVETGDEITAVAKACNKMMDSIRSHIEETKENLRRESELKENELLIKNDLKEAQLRYLQAQINPHFLFNSLNAGAQLAMMEGAEKACLFIEHMADFFRYNVRKMGKSTTLLEEVNLIDHYIYILNVRFSGEIIYNKQVDERFLDIEMPGMILQPIVENAVNHGIKEIEREGRIDLGIYSDQEKVCISITDNGVGIKKETIEKILTGVPDAGENEKDSTGIGLNNVINRLRSYYNEKDIMDIQSLDEGTKVVIYLPKGSREL</sequence>
<dbReference type="InterPro" id="IPR003660">
    <property type="entry name" value="HAMP_dom"/>
</dbReference>
<keyword evidence="12" id="KW-1185">Reference proteome</keyword>
<dbReference type="CDD" id="cd06225">
    <property type="entry name" value="HAMP"/>
    <property type="match status" value="1"/>
</dbReference>
<dbReference type="PROSITE" id="PS50109">
    <property type="entry name" value="HIS_KIN"/>
    <property type="match status" value="1"/>
</dbReference>
<dbReference type="Pfam" id="PF02518">
    <property type="entry name" value="HATPase_c"/>
    <property type="match status" value="1"/>
</dbReference>
<evidence type="ECO:0000313" key="11">
    <source>
        <dbReference type="EMBL" id="MCP1102841.1"/>
    </source>
</evidence>
<dbReference type="InterPro" id="IPR010559">
    <property type="entry name" value="Sig_transdc_His_kin_internal"/>
</dbReference>
<evidence type="ECO:0000259" key="10">
    <source>
        <dbReference type="PROSITE" id="PS50885"/>
    </source>
</evidence>
<dbReference type="Gene3D" id="6.10.340.10">
    <property type="match status" value="1"/>
</dbReference>
<keyword evidence="8" id="KW-1133">Transmembrane helix</keyword>
<evidence type="ECO:0000313" key="12">
    <source>
        <dbReference type="Proteomes" id="UP001523566"/>
    </source>
</evidence>
<keyword evidence="5" id="KW-0808">Transferase</keyword>
<dbReference type="SUPFAM" id="SSF55874">
    <property type="entry name" value="ATPase domain of HSP90 chaperone/DNA topoisomerase II/histidine kinase"/>
    <property type="match status" value="1"/>
</dbReference>
<dbReference type="SMART" id="SM00387">
    <property type="entry name" value="HATPase_c"/>
    <property type="match status" value="1"/>
</dbReference>
<dbReference type="InterPro" id="IPR005467">
    <property type="entry name" value="His_kinase_dom"/>
</dbReference>
<dbReference type="Pfam" id="PF00672">
    <property type="entry name" value="HAMP"/>
    <property type="match status" value="1"/>
</dbReference>
<organism evidence="11 12">
    <name type="scientific">Aequitasia blattaphilus</name>
    <dbReference type="NCBI Taxonomy" id="2949332"/>
    <lineage>
        <taxon>Bacteria</taxon>
        <taxon>Bacillati</taxon>
        <taxon>Bacillota</taxon>
        <taxon>Clostridia</taxon>
        <taxon>Lachnospirales</taxon>
        <taxon>Lachnospiraceae</taxon>
        <taxon>Aequitasia</taxon>
    </lineage>
</organism>
<dbReference type="EMBL" id="JAMZFW010000014">
    <property type="protein sequence ID" value="MCP1102841.1"/>
    <property type="molecule type" value="Genomic_DNA"/>
</dbReference>
<dbReference type="EC" id="2.7.13.3" evidence="3"/>
<evidence type="ECO:0000256" key="7">
    <source>
        <dbReference type="ARBA" id="ARBA00023012"/>
    </source>
</evidence>
<feature type="transmembrane region" description="Helical" evidence="8">
    <location>
        <begin position="177"/>
        <end position="199"/>
    </location>
</feature>
<proteinExistence type="predicted"/>
<dbReference type="PANTHER" id="PTHR34220:SF7">
    <property type="entry name" value="SENSOR HISTIDINE KINASE YPDA"/>
    <property type="match status" value="1"/>
</dbReference>
<dbReference type="InterPro" id="IPR050640">
    <property type="entry name" value="Bact_2-comp_sensor_kinase"/>
</dbReference>
<dbReference type="PROSITE" id="PS50885">
    <property type="entry name" value="HAMP"/>
    <property type="match status" value="1"/>
</dbReference>
<name>A0ABT1EAH4_9FIRM</name>
<keyword evidence="8" id="KW-0812">Transmembrane</keyword>
<evidence type="ECO:0000256" key="1">
    <source>
        <dbReference type="ARBA" id="ARBA00000085"/>
    </source>
</evidence>
<dbReference type="InterPro" id="IPR036890">
    <property type="entry name" value="HATPase_C_sf"/>
</dbReference>
<evidence type="ECO:0000256" key="8">
    <source>
        <dbReference type="SAM" id="Phobius"/>
    </source>
</evidence>
<dbReference type="Gene3D" id="3.30.565.10">
    <property type="entry name" value="Histidine kinase-like ATPase, C-terminal domain"/>
    <property type="match status" value="1"/>
</dbReference>
<dbReference type="GO" id="GO:0016301">
    <property type="term" value="F:kinase activity"/>
    <property type="evidence" value="ECO:0007669"/>
    <property type="project" value="UniProtKB-KW"/>
</dbReference>
<feature type="domain" description="Histidine kinase" evidence="9">
    <location>
        <begin position="383"/>
        <end position="489"/>
    </location>
</feature>
<evidence type="ECO:0000259" key="9">
    <source>
        <dbReference type="PROSITE" id="PS50109"/>
    </source>
</evidence>
<dbReference type="PANTHER" id="PTHR34220">
    <property type="entry name" value="SENSOR HISTIDINE KINASE YPDA"/>
    <property type="match status" value="1"/>
</dbReference>
<feature type="transmembrane region" description="Helical" evidence="8">
    <location>
        <begin position="14"/>
        <end position="34"/>
    </location>
</feature>
<comment type="caution">
    <text evidence="11">The sequence shown here is derived from an EMBL/GenBank/DDBJ whole genome shotgun (WGS) entry which is preliminary data.</text>
</comment>
<feature type="domain" description="HAMP" evidence="10">
    <location>
        <begin position="205"/>
        <end position="258"/>
    </location>
</feature>
<dbReference type="RefSeq" id="WP_262066625.1">
    <property type="nucleotide sequence ID" value="NZ_JAMXOD010000014.1"/>
</dbReference>
<keyword evidence="7" id="KW-0902">Two-component regulatory system</keyword>
<comment type="catalytic activity">
    <reaction evidence="1">
        <text>ATP + protein L-histidine = ADP + protein N-phospho-L-histidine.</text>
        <dbReference type="EC" id="2.7.13.3"/>
    </reaction>
</comment>
<evidence type="ECO:0000256" key="4">
    <source>
        <dbReference type="ARBA" id="ARBA00022553"/>
    </source>
</evidence>